<accession>A0A8X6WI00</accession>
<dbReference type="EMBL" id="BMAU01021432">
    <property type="protein sequence ID" value="GFY35408.1"/>
    <property type="molecule type" value="Genomic_DNA"/>
</dbReference>
<organism evidence="1 2">
    <name type="scientific">Trichonephila clavipes</name>
    <name type="common">Golden silk orbweaver</name>
    <name type="synonym">Nephila clavipes</name>
    <dbReference type="NCBI Taxonomy" id="2585209"/>
    <lineage>
        <taxon>Eukaryota</taxon>
        <taxon>Metazoa</taxon>
        <taxon>Ecdysozoa</taxon>
        <taxon>Arthropoda</taxon>
        <taxon>Chelicerata</taxon>
        <taxon>Arachnida</taxon>
        <taxon>Araneae</taxon>
        <taxon>Araneomorphae</taxon>
        <taxon>Entelegynae</taxon>
        <taxon>Araneoidea</taxon>
        <taxon>Nephilidae</taxon>
        <taxon>Trichonephila</taxon>
    </lineage>
</organism>
<sequence>MSSFSKLESESSIFYINKDNYPCRRCRRKVAKNDTTDSKRNIPLEAFNHHIFKICRSLFLTVCAADGCFIIADLVHSQKLVSLFSVAPYRQIPITPERTFQFIPWRRGSPVPNKNGLESWSNQVLYSYLVGGLITHGSSKLQVAASIASPVVGQGCYVKSSPSGPIRRNSPPSAYSN</sequence>
<proteinExistence type="predicted"/>
<keyword evidence="2" id="KW-1185">Reference proteome</keyword>
<reference evidence="1" key="1">
    <citation type="submission" date="2020-08" db="EMBL/GenBank/DDBJ databases">
        <title>Multicomponent nature underlies the extraordinary mechanical properties of spider dragline silk.</title>
        <authorList>
            <person name="Kono N."/>
            <person name="Nakamura H."/>
            <person name="Mori M."/>
            <person name="Yoshida Y."/>
            <person name="Ohtoshi R."/>
            <person name="Malay A.D."/>
            <person name="Moran D.A.P."/>
            <person name="Tomita M."/>
            <person name="Numata K."/>
            <person name="Arakawa K."/>
        </authorList>
    </citation>
    <scope>NUCLEOTIDE SEQUENCE</scope>
</reference>
<dbReference type="AlphaFoldDB" id="A0A8X6WI00"/>
<comment type="caution">
    <text evidence="1">The sequence shown here is derived from an EMBL/GenBank/DDBJ whole genome shotgun (WGS) entry which is preliminary data.</text>
</comment>
<evidence type="ECO:0000313" key="2">
    <source>
        <dbReference type="Proteomes" id="UP000887159"/>
    </source>
</evidence>
<protein>
    <submittedName>
        <fullName evidence="1">Uncharacterized protein</fullName>
    </submittedName>
</protein>
<gene>
    <name evidence="1" type="ORF">TNCV_195011</name>
</gene>
<dbReference type="Proteomes" id="UP000887159">
    <property type="component" value="Unassembled WGS sequence"/>
</dbReference>
<name>A0A8X6WI00_TRICX</name>
<evidence type="ECO:0000313" key="1">
    <source>
        <dbReference type="EMBL" id="GFY35408.1"/>
    </source>
</evidence>